<accession>A0A0V0J5F2</accession>
<feature type="coiled-coil region" evidence="1">
    <location>
        <begin position="165"/>
        <end position="250"/>
    </location>
</feature>
<feature type="region of interest" description="Disordered" evidence="2">
    <location>
        <begin position="68"/>
        <end position="98"/>
    </location>
</feature>
<feature type="compositionally biased region" description="Basic and acidic residues" evidence="2">
    <location>
        <begin position="20"/>
        <end position="33"/>
    </location>
</feature>
<dbReference type="EMBL" id="GEEE01002388">
    <property type="protein sequence ID" value="JAP60837.1"/>
    <property type="molecule type" value="Transcribed_RNA"/>
</dbReference>
<reference evidence="3" key="1">
    <citation type="submission" date="2016-01" db="EMBL/GenBank/DDBJ databases">
        <title>Reference transcriptome for the parasite Schistocephalus solidus: insights into the molecular evolution of parasitism.</title>
        <authorList>
            <person name="Hebert F.O."/>
            <person name="Grambauer S."/>
            <person name="Barber I."/>
            <person name="Landry C.R."/>
            <person name="Aubin-Horth N."/>
        </authorList>
    </citation>
    <scope>NUCLEOTIDE SEQUENCE</scope>
</reference>
<gene>
    <name evidence="3" type="ORF">TR119466</name>
</gene>
<dbReference type="CDD" id="cd22249">
    <property type="entry name" value="UDM1_RNF168_RNF169-like"/>
    <property type="match status" value="1"/>
</dbReference>
<feature type="region of interest" description="Disordered" evidence="2">
    <location>
        <begin position="1"/>
        <end position="39"/>
    </location>
</feature>
<protein>
    <submittedName>
        <fullName evidence="3">Uncharacterized protein</fullName>
    </submittedName>
</protein>
<evidence type="ECO:0000313" key="3">
    <source>
        <dbReference type="EMBL" id="JAP60837.1"/>
    </source>
</evidence>
<keyword evidence="1" id="KW-0175">Coiled coil</keyword>
<evidence type="ECO:0000256" key="1">
    <source>
        <dbReference type="SAM" id="Coils"/>
    </source>
</evidence>
<evidence type="ECO:0000256" key="2">
    <source>
        <dbReference type="SAM" id="MobiDB-lite"/>
    </source>
</evidence>
<sequence length="573" mass="62990">MSGTSANLQRGIRFPWTVRRSRDAEGARPEDTSSSRPTTLVDLVDTSAFSQDIAFCQPAQPATPEIEEKEEVMMSPDKLVPSTTLPEGQPSEPPSNEDLDELANSLLVMQQFVEDLQLEVLKHRQEAEHETRKEWQPRPEYTDLLNGLEKISDVFETHKTDYSVVNEIQAENVQLRQRLIALTGELAEVRTEFEKAKADFEREMTLLREETKTALEEQKKRLYEEREEQLRAFEAERTKWNEERAEMLIEQAKSMASHFESKDRDSTINSEFQKEIYRQITEVQNQANARVAQLQTQIDLLTALPPSSTAVVTALKRPLPGARPTTARSAAADVGPKEPPRWPAPITPRPGLPRPAFGSPRTVPPKCVRPVGVISVSNVPSASCTRLPGGGGGFTSRGQTPAAAAAASASVSIPSPAALCPRAVTPGLPRRTAPVAPIAAVPPVLVVSSAVTHPLLSNADLSDAPEGHTEAPTKAAVKLPNSTWKKASELESGNYTSSDYFKLPGSEQYDGKSVTFSSPGNWLPYDEELTPTEPPDFDTIGFSQLTPDPHLPESPVETPPRKRHLFTMQSGNF</sequence>
<organism evidence="3">
    <name type="scientific">Schistocephalus solidus</name>
    <name type="common">Tapeworm</name>
    <dbReference type="NCBI Taxonomy" id="70667"/>
    <lineage>
        <taxon>Eukaryota</taxon>
        <taxon>Metazoa</taxon>
        <taxon>Spiralia</taxon>
        <taxon>Lophotrochozoa</taxon>
        <taxon>Platyhelminthes</taxon>
        <taxon>Cestoda</taxon>
        <taxon>Eucestoda</taxon>
        <taxon>Diphyllobothriidea</taxon>
        <taxon>Diphyllobothriidae</taxon>
        <taxon>Schistocephalus</taxon>
    </lineage>
</organism>
<feature type="coiled-coil region" evidence="1">
    <location>
        <begin position="277"/>
        <end position="304"/>
    </location>
</feature>
<dbReference type="AlphaFoldDB" id="A0A0V0J5F2"/>
<feature type="region of interest" description="Disordered" evidence="2">
    <location>
        <begin position="321"/>
        <end position="349"/>
    </location>
</feature>
<name>A0A0V0J5F2_SCHSO</name>
<feature type="region of interest" description="Disordered" evidence="2">
    <location>
        <begin position="534"/>
        <end position="562"/>
    </location>
</feature>
<proteinExistence type="predicted"/>